<reference evidence="1" key="1">
    <citation type="submission" date="2020-03" db="EMBL/GenBank/DDBJ databases">
        <title>The deep terrestrial virosphere.</title>
        <authorList>
            <person name="Holmfeldt K."/>
            <person name="Nilsson E."/>
            <person name="Simone D."/>
            <person name="Lopez-Fernandez M."/>
            <person name="Wu X."/>
            <person name="de Brujin I."/>
            <person name="Lundin D."/>
            <person name="Andersson A."/>
            <person name="Bertilsson S."/>
            <person name="Dopson M."/>
        </authorList>
    </citation>
    <scope>NUCLEOTIDE SEQUENCE</scope>
    <source>
        <strain evidence="1">MM415A02939</strain>
    </source>
</reference>
<dbReference type="AlphaFoldDB" id="A0A6M3JTK6"/>
<sequence length="61" mass="7290">MIFLDVKEPYDCPFHHQHSKRQAWCRINNYGIETENIDCFGEIPKDCPLRENQIALQLLEE</sequence>
<proteinExistence type="predicted"/>
<evidence type="ECO:0000313" key="1">
    <source>
        <dbReference type="EMBL" id="QJA72047.1"/>
    </source>
</evidence>
<protein>
    <submittedName>
        <fullName evidence="1">Uncharacterized protein</fullName>
    </submittedName>
</protein>
<name>A0A6M3JTK6_9ZZZZ</name>
<gene>
    <name evidence="1" type="ORF">MM415A02939_0004</name>
</gene>
<organism evidence="1">
    <name type="scientific">viral metagenome</name>
    <dbReference type="NCBI Taxonomy" id="1070528"/>
    <lineage>
        <taxon>unclassified sequences</taxon>
        <taxon>metagenomes</taxon>
        <taxon>organismal metagenomes</taxon>
    </lineage>
</organism>
<accession>A0A6M3JTK6</accession>
<dbReference type="EMBL" id="MT141920">
    <property type="protein sequence ID" value="QJA72047.1"/>
    <property type="molecule type" value="Genomic_DNA"/>
</dbReference>